<evidence type="ECO:0008006" key="4">
    <source>
        <dbReference type="Google" id="ProtNLM"/>
    </source>
</evidence>
<dbReference type="InParanoid" id="C8XCE2"/>
<dbReference type="KEGG" id="nml:Namu_1100"/>
<protein>
    <recommendedName>
        <fullName evidence="4">Fis family transcriptional regulator</fullName>
    </recommendedName>
</protein>
<evidence type="ECO:0000256" key="1">
    <source>
        <dbReference type="SAM" id="Coils"/>
    </source>
</evidence>
<proteinExistence type="predicted"/>
<evidence type="ECO:0000313" key="3">
    <source>
        <dbReference type="Proteomes" id="UP000002218"/>
    </source>
</evidence>
<dbReference type="STRING" id="479431.Namu_1100"/>
<dbReference type="AlphaFoldDB" id="C8XCE2"/>
<keyword evidence="3" id="KW-1185">Reference proteome</keyword>
<keyword evidence="1" id="KW-0175">Coiled coil</keyword>
<reference evidence="3" key="1">
    <citation type="submission" date="2009-09" db="EMBL/GenBank/DDBJ databases">
        <title>The complete genome of Nakamurella multipartita DSM 44233.</title>
        <authorList>
            <consortium name="US DOE Joint Genome Institute (JGI-PGF)"/>
            <person name="Lucas S."/>
            <person name="Copeland A."/>
            <person name="Lapidus A."/>
            <person name="Glavina del Rio T."/>
            <person name="Dalin E."/>
            <person name="Tice H."/>
            <person name="Bruce D."/>
            <person name="Goodwin L."/>
            <person name="Pitluck S."/>
            <person name="Kyrpides N."/>
            <person name="Mavromatis K."/>
            <person name="Ivanova N."/>
            <person name="Ovchinnikova G."/>
            <person name="Sims D."/>
            <person name="Meincke L."/>
            <person name="Brettin T."/>
            <person name="Detter J.C."/>
            <person name="Han C."/>
            <person name="Larimer F."/>
            <person name="Land M."/>
            <person name="Hauser L."/>
            <person name="Markowitz V."/>
            <person name="Cheng J.-F."/>
            <person name="Hugenholtz P."/>
            <person name="Woyke T."/>
            <person name="Wu D."/>
            <person name="Klenk H.-P."/>
            <person name="Eisen J.A."/>
        </authorList>
    </citation>
    <scope>NUCLEOTIDE SEQUENCE [LARGE SCALE GENOMIC DNA]</scope>
    <source>
        <strain evidence="3">ATCC 700099 / DSM 44233 / CIP 104796 / JCM 9543 / NBRC 105858 / Y-104</strain>
    </source>
</reference>
<sequence length="472" mass="49743">MTSIATGPASAHYDTHHDAVVIASLSITEPVVVTESRRWATGHRGPIVTPADMGDADLAAFVTQAITIGVHAIAGAGGVQDQIRLDTLVAQVGDRTAEASSKAAAATADAVTAATSAMERASTEARKAITDAGIAARRSFSDNVEGARKSLADEVGRLLGGENPELLARLGPVLDRFGRDLDDRATKQTADLIERVTRQFDPADPTSPIAKHNAELTRQQQELSQSLDKNHRELEAKVEELTAAVRQAHAAAEAAAATARLTTLKGGTFEQRVHELMDGIAAGLGDEYAATGTRPGAVPRSKKGDGVLAVDGGAVNVVIEMTDSKRTSWNSYLDEAERNRTALASLGLVRSPDQLGGRTIQTITARRIVMAFDPEYDDPAMLRTVVQMLRLAAVAADARREDAEIDTAREKLTEAIDLLGRIDEVKRLAGLVGSNATKIDKEADGLRLGLDRLLGQAMTALTGASGTESAAA</sequence>
<dbReference type="eggNOG" id="ENOG5033FBA">
    <property type="taxonomic scope" value="Bacteria"/>
</dbReference>
<evidence type="ECO:0000313" key="2">
    <source>
        <dbReference type="EMBL" id="ACV77507.1"/>
    </source>
</evidence>
<dbReference type="OrthoDB" id="4502104at2"/>
<reference evidence="2 3" key="2">
    <citation type="journal article" date="2010" name="Stand. Genomic Sci.">
        <title>Complete genome sequence of Nakamurella multipartita type strain (Y-104).</title>
        <authorList>
            <person name="Tice H."/>
            <person name="Mayilraj S."/>
            <person name="Sims D."/>
            <person name="Lapidus A."/>
            <person name="Nolan M."/>
            <person name="Lucas S."/>
            <person name="Glavina Del Rio T."/>
            <person name="Copeland A."/>
            <person name="Cheng J.F."/>
            <person name="Meincke L."/>
            <person name="Bruce D."/>
            <person name="Goodwin L."/>
            <person name="Pitluck S."/>
            <person name="Ivanova N."/>
            <person name="Mavromatis K."/>
            <person name="Ovchinnikova G."/>
            <person name="Pati A."/>
            <person name="Chen A."/>
            <person name="Palaniappan K."/>
            <person name="Land M."/>
            <person name="Hauser L."/>
            <person name="Chang Y.J."/>
            <person name="Jeffries C.D."/>
            <person name="Detter J.C."/>
            <person name="Brettin T."/>
            <person name="Rohde M."/>
            <person name="Goker M."/>
            <person name="Bristow J."/>
            <person name="Eisen J.A."/>
            <person name="Markowitz V."/>
            <person name="Hugenholtz P."/>
            <person name="Kyrpides N.C."/>
            <person name="Klenk H.P."/>
            <person name="Chen F."/>
        </authorList>
    </citation>
    <scope>NUCLEOTIDE SEQUENCE [LARGE SCALE GENOMIC DNA]</scope>
    <source>
        <strain evidence="3">ATCC 700099 / DSM 44233 / CIP 104796 / JCM 9543 / NBRC 105858 / Y-104</strain>
    </source>
</reference>
<name>C8XCE2_NAKMY</name>
<dbReference type="RefSeq" id="WP_015746421.1">
    <property type="nucleotide sequence ID" value="NC_013235.1"/>
</dbReference>
<organism evidence="2 3">
    <name type="scientific">Nakamurella multipartita (strain ATCC 700099 / DSM 44233 / CIP 104796 / JCM 9543 / NBRC 105858 / Y-104)</name>
    <name type="common">Microsphaera multipartita</name>
    <dbReference type="NCBI Taxonomy" id="479431"/>
    <lineage>
        <taxon>Bacteria</taxon>
        <taxon>Bacillati</taxon>
        <taxon>Actinomycetota</taxon>
        <taxon>Actinomycetes</taxon>
        <taxon>Nakamurellales</taxon>
        <taxon>Nakamurellaceae</taxon>
        <taxon>Nakamurella</taxon>
    </lineage>
</organism>
<accession>C8XCE2</accession>
<dbReference type="EMBL" id="CP001737">
    <property type="protein sequence ID" value="ACV77507.1"/>
    <property type="molecule type" value="Genomic_DNA"/>
</dbReference>
<dbReference type="Proteomes" id="UP000002218">
    <property type="component" value="Chromosome"/>
</dbReference>
<dbReference type="HOGENOM" id="CLU_625314_0_0_11"/>
<feature type="coiled-coil region" evidence="1">
    <location>
        <begin position="209"/>
        <end position="251"/>
    </location>
</feature>
<gene>
    <name evidence="2" type="ordered locus">Namu_1100</name>
</gene>